<dbReference type="InterPro" id="IPR012340">
    <property type="entry name" value="NA-bd_OB-fold"/>
</dbReference>
<organism evidence="3 4">
    <name type="scientific">Denitratisoma oestradiolicum</name>
    <dbReference type="NCBI Taxonomy" id="311182"/>
    <lineage>
        <taxon>Bacteria</taxon>
        <taxon>Pseudomonadati</taxon>
        <taxon>Pseudomonadota</taxon>
        <taxon>Betaproteobacteria</taxon>
        <taxon>Nitrosomonadales</taxon>
        <taxon>Sterolibacteriaceae</taxon>
        <taxon>Denitratisoma</taxon>
    </lineage>
</organism>
<dbReference type="InterPro" id="IPR002878">
    <property type="entry name" value="ChsH2_C"/>
</dbReference>
<dbReference type="InterPro" id="IPR022002">
    <property type="entry name" value="ChsH2_Znr"/>
</dbReference>
<dbReference type="KEGG" id="doe:DENOEST_3655"/>
<dbReference type="SUPFAM" id="SSF50249">
    <property type="entry name" value="Nucleic acid-binding proteins"/>
    <property type="match status" value="1"/>
</dbReference>
<dbReference type="AlphaFoldDB" id="A0A6S6XXQ1"/>
<reference evidence="3 4" key="1">
    <citation type="submission" date="2020-03" db="EMBL/GenBank/DDBJ databases">
        <authorList>
            <consortium name="Genoscope - CEA"/>
            <person name="William W."/>
        </authorList>
    </citation>
    <scope>NUCLEOTIDE SEQUENCE [LARGE SCALE GENOMIC DNA]</scope>
    <source>
        <strain evidence="4">DSM 16959</strain>
    </source>
</reference>
<evidence type="ECO:0008006" key="5">
    <source>
        <dbReference type="Google" id="ProtNLM"/>
    </source>
</evidence>
<protein>
    <recommendedName>
        <fullName evidence="5">DNA-binding protein</fullName>
    </recommendedName>
</protein>
<evidence type="ECO:0000313" key="4">
    <source>
        <dbReference type="Proteomes" id="UP000515733"/>
    </source>
</evidence>
<evidence type="ECO:0000313" key="3">
    <source>
        <dbReference type="EMBL" id="CAB1370809.1"/>
    </source>
</evidence>
<dbReference type="PANTHER" id="PTHR34075:SF5">
    <property type="entry name" value="BLR3430 PROTEIN"/>
    <property type="match status" value="1"/>
</dbReference>
<accession>A0A6S6XXQ1</accession>
<dbReference type="Proteomes" id="UP000515733">
    <property type="component" value="Chromosome"/>
</dbReference>
<dbReference type="Pfam" id="PF01796">
    <property type="entry name" value="OB_ChsH2_C"/>
    <property type="match status" value="1"/>
</dbReference>
<dbReference type="Pfam" id="PF12172">
    <property type="entry name" value="zf-ChsH2"/>
    <property type="match status" value="1"/>
</dbReference>
<feature type="domain" description="ChsH2 C-terminal OB-fold" evidence="1">
    <location>
        <begin position="56"/>
        <end position="120"/>
    </location>
</feature>
<dbReference type="EMBL" id="LR778301">
    <property type="protein sequence ID" value="CAB1370809.1"/>
    <property type="molecule type" value="Genomic_DNA"/>
</dbReference>
<name>A0A6S6XXQ1_9PROT</name>
<gene>
    <name evidence="3" type="ORF">DENOEST_3655</name>
</gene>
<proteinExistence type="predicted"/>
<evidence type="ECO:0000259" key="2">
    <source>
        <dbReference type="Pfam" id="PF12172"/>
    </source>
</evidence>
<dbReference type="InterPro" id="IPR052513">
    <property type="entry name" value="Thioester_dehydratase-like"/>
</dbReference>
<keyword evidence="4" id="KW-1185">Reference proteome</keyword>
<sequence>MKARTRPVVEGLFIETETGLRLSGSRCKTCRTPYFPAAAHCHNPGCAGSEMEPAQFGPRGTLWSHTIQNFPPPTPSKYDAPFNPYAVGVVDLTQDGLRVLAQIVADDPRQVRSGAEVELVLAPLYRDEDGVEVVTWKARQL</sequence>
<dbReference type="PANTHER" id="PTHR34075">
    <property type="entry name" value="BLR3430 PROTEIN"/>
    <property type="match status" value="1"/>
</dbReference>
<dbReference type="RefSeq" id="WP_170228100.1">
    <property type="nucleotide sequence ID" value="NZ_LR778301.1"/>
</dbReference>
<feature type="domain" description="ChsH2 rubredoxin-like zinc ribbon" evidence="2">
    <location>
        <begin position="21"/>
        <end position="52"/>
    </location>
</feature>
<evidence type="ECO:0000259" key="1">
    <source>
        <dbReference type="Pfam" id="PF01796"/>
    </source>
</evidence>